<evidence type="ECO:0000313" key="2">
    <source>
        <dbReference type="EMBL" id="CAB4156035.1"/>
    </source>
</evidence>
<evidence type="ECO:0000313" key="8">
    <source>
        <dbReference type="EMBL" id="CAB4221725.1"/>
    </source>
</evidence>
<evidence type="ECO:0000259" key="1">
    <source>
        <dbReference type="PROSITE" id="PS50164"/>
    </source>
</evidence>
<proteinExistence type="predicted"/>
<evidence type="ECO:0000313" key="5">
    <source>
        <dbReference type="EMBL" id="CAB4181609.1"/>
    </source>
</evidence>
<accession>A0A6J5T204</accession>
<dbReference type="EMBL" id="LR796804">
    <property type="protein sequence ID" value="CAB4167804.1"/>
    <property type="molecule type" value="Genomic_DNA"/>
</dbReference>
<dbReference type="EMBL" id="LR797234">
    <property type="protein sequence ID" value="CAB4195228.1"/>
    <property type="molecule type" value="Genomic_DNA"/>
</dbReference>
<reference evidence="8" key="1">
    <citation type="submission" date="2020-05" db="EMBL/GenBank/DDBJ databases">
        <authorList>
            <person name="Chiriac C."/>
            <person name="Salcher M."/>
            <person name="Ghai R."/>
            <person name="Kavagutti S V."/>
        </authorList>
    </citation>
    <scope>NUCLEOTIDE SEQUENCE</scope>
</reference>
<dbReference type="EMBL" id="LR796643">
    <property type="protein sequence ID" value="CAB4156035.1"/>
    <property type="molecule type" value="Genomic_DNA"/>
</dbReference>
<protein>
    <recommendedName>
        <fullName evidence="1">GIY-YIG domain-containing protein</fullName>
    </recommendedName>
</protein>
<organism evidence="8">
    <name type="scientific">uncultured Caudovirales phage</name>
    <dbReference type="NCBI Taxonomy" id="2100421"/>
    <lineage>
        <taxon>Viruses</taxon>
        <taxon>Duplodnaviria</taxon>
        <taxon>Heunggongvirae</taxon>
        <taxon>Uroviricota</taxon>
        <taxon>Caudoviricetes</taxon>
        <taxon>Peduoviridae</taxon>
        <taxon>Maltschvirus</taxon>
        <taxon>Maltschvirus maltsch</taxon>
    </lineage>
</organism>
<name>A0A6J5T204_9CAUD</name>
<dbReference type="EMBL" id="LR797356">
    <property type="protein sequence ID" value="CAB4205091.1"/>
    <property type="molecule type" value="Genomic_DNA"/>
</dbReference>
<dbReference type="EMBL" id="LR796827">
    <property type="protein sequence ID" value="CAB4168508.1"/>
    <property type="molecule type" value="Genomic_DNA"/>
</dbReference>
<sequence>MFYVYVYRDPRPSKGLQPVYVGKGTGGRDTSHWLRSSHNKPLQDFLSHLRRNALEPVVERVFDSPDEQAAFAKEVELISLYGRRDTGTGSLFNRTAGGEGASGFVKTDAHKEVDRHGTFKNWQKPEFREKVVAAQRKAQNTDAALATKSTNAKQLWAEQRDKMALGIKRGRATAVSKAKTSAQAKRQWADPEYAAAQASNNREIASRPEVKAAKSAALKARWADPEFKAKMLAARKKP</sequence>
<evidence type="ECO:0000313" key="3">
    <source>
        <dbReference type="EMBL" id="CAB4167804.1"/>
    </source>
</evidence>
<gene>
    <name evidence="5" type="ORF">UFOVP1058_50</name>
    <name evidence="6" type="ORF">UFOVP1289_5</name>
    <name evidence="7" type="ORF">UFOVP1410_12</name>
    <name evidence="9" type="ORF">UFOVP1514_20</name>
    <name evidence="8" type="ORF">UFOVP1642_32</name>
    <name evidence="2" type="ORF">UFOVP656_30</name>
    <name evidence="3" type="ORF">UFOVP857_52</name>
    <name evidence="4" type="ORF">UFOVP879_63</name>
</gene>
<evidence type="ECO:0000313" key="4">
    <source>
        <dbReference type="EMBL" id="CAB4168508.1"/>
    </source>
</evidence>
<dbReference type="EMBL" id="LR797506">
    <property type="protein sequence ID" value="CAB4221725.1"/>
    <property type="molecule type" value="Genomic_DNA"/>
</dbReference>
<dbReference type="PROSITE" id="PS50164">
    <property type="entry name" value="GIY_YIG"/>
    <property type="match status" value="1"/>
</dbReference>
<dbReference type="EMBL" id="LR798362">
    <property type="protein sequence ID" value="CAB5226694.1"/>
    <property type="molecule type" value="Genomic_DNA"/>
</dbReference>
<feature type="domain" description="GIY-YIG" evidence="1">
    <location>
        <begin position="1"/>
        <end position="94"/>
    </location>
</feature>
<dbReference type="InterPro" id="IPR000305">
    <property type="entry name" value="GIY-YIG_endonuc"/>
</dbReference>
<evidence type="ECO:0000313" key="7">
    <source>
        <dbReference type="EMBL" id="CAB4205091.1"/>
    </source>
</evidence>
<evidence type="ECO:0000313" key="9">
    <source>
        <dbReference type="EMBL" id="CAB5226694.1"/>
    </source>
</evidence>
<evidence type="ECO:0000313" key="6">
    <source>
        <dbReference type="EMBL" id="CAB4195228.1"/>
    </source>
</evidence>
<dbReference type="EMBL" id="LR797024">
    <property type="protein sequence ID" value="CAB4181609.1"/>
    <property type="molecule type" value="Genomic_DNA"/>
</dbReference>